<evidence type="ECO:0000313" key="6">
    <source>
        <dbReference type="Proteomes" id="UP000267077"/>
    </source>
</evidence>
<dbReference type="PANTHER" id="PTHR33154:SF33">
    <property type="entry name" value="TRANSCRIPTIONAL REPRESSOR SDPR"/>
    <property type="match status" value="1"/>
</dbReference>
<dbReference type="OrthoDB" id="46768at2"/>
<dbReference type="Proteomes" id="UP000267077">
    <property type="component" value="Unassembled WGS sequence"/>
</dbReference>
<dbReference type="InterPro" id="IPR051081">
    <property type="entry name" value="HTH_MetalResp_TranReg"/>
</dbReference>
<dbReference type="InterPro" id="IPR011991">
    <property type="entry name" value="ArsR-like_HTH"/>
</dbReference>
<dbReference type="GO" id="GO:0003677">
    <property type="term" value="F:DNA binding"/>
    <property type="evidence" value="ECO:0007669"/>
    <property type="project" value="UniProtKB-KW"/>
</dbReference>
<feature type="domain" description="HTH arsR-type" evidence="4">
    <location>
        <begin position="5"/>
        <end position="99"/>
    </location>
</feature>
<dbReference type="Gene3D" id="1.10.10.10">
    <property type="entry name" value="Winged helix-like DNA-binding domain superfamily/Winged helix DNA-binding domain"/>
    <property type="match status" value="1"/>
</dbReference>
<dbReference type="SUPFAM" id="SSF46785">
    <property type="entry name" value="Winged helix' DNA-binding domain"/>
    <property type="match status" value="1"/>
</dbReference>
<reference evidence="5 6" key="1">
    <citation type="submission" date="2018-12" db="EMBL/GenBank/DDBJ databases">
        <title>Dyella dinghuensis sp. nov. DHOA06 and Dyella choica sp. nov. 4M-K27, isolated from forest soil.</title>
        <authorList>
            <person name="Qiu L.-H."/>
            <person name="Gao Z.-H."/>
        </authorList>
    </citation>
    <scope>NUCLEOTIDE SEQUENCE [LARGE SCALE GENOMIC DNA]</scope>
    <source>
        <strain evidence="5 6">DHOA06</strain>
    </source>
</reference>
<keyword evidence="3" id="KW-0804">Transcription</keyword>
<sequence length="136" mass="14718">MNNSPARKERSPLDCLFHVLADPTRRAMLLSLAVQGRNITELASLHKVTFPAASKHVKMLESAGLVSRRLVGKKHVLRAMPLRLVIIDEWLQLQLAFGLGRDGPASAALSHSQSDLNPMLLPSTGNGAIHASAIKT</sequence>
<keyword evidence="2" id="KW-0238">DNA-binding</keyword>
<dbReference type="Pfam" id="PF01022">
    <property type="entry name" value="HTH_5"/>
    <property type="match status" value="1"/>
</dbReference>
<dbReference type="RefSeq" id="WP_126672388.1">
    <property type="nucleotide sequence ID" value="NZ_RYZR01000003.1"/>
</dbReference>
<keyword evidence="6" id="KW-1185">Reference proteome</keyword>
<gene>
    <name evidence="5" type="ORF">EKH79_03335</name>
</gene>
<name>A0A432LV98_9GAMM</name>
<dbReference type="CDD" id="cd00090">
    <property type="entry name" value="HTH_ARSR"/>
    <property type="match status" value="1"/>
</dbReference>
<dbReference type="EMBL" id="RYZR01000003">
    <property type="protein sequence ID" value="RUL65757.1"/>
    <property type="molecule type" value="Genomic_DNA"/>
</dbReference>
<dbReference type="AlphaFoldDB" id="A0A432LV98"/>
<accession>A0A432LV98</accession>
<dbReference type="InterPro" id="IPR036390">
    <property type="entry name" value="WH_DNA-bd_sf"/>
</dbReference>
<evidence type="ECO:0000256" key="2">
    <source>
        <dbReference type="ARBA" id="ARBA00023125"/>
    </source>
</evidence>
<evidence type="ECO:0000259" key="4">
    <source>
        <dbReference type="PROSITE" id="PS50987"/>
    </source>
</evidence>
<evidence type="ECO:0000256" key="1">
    <source>
        <dbReference type="ARBA" id="ARBA00023015"/>
    </source>
</evidence>
<dbReference type="SMART" id="SM00418">
    <property type="entry name" value="HTH_ARSR"/>
    <property type="match status" value="1"/>
</dbReference>
<comment type="caution">
    <text evidence="5">The sequence shown here is derived from an EMBL/GenBank/DDBJ whole genome shotgun (WGS) entry which is preliminary data.</text>
</comment>
<organism evidence="5 6">
    <name type="scientific">Dyella dinghuensis</name>
    <dbReference type="NCBI Taxonomy" id="1920169"/>
    <lineage>
        <taxon>Bacteria</taxon>
        <taxon>Pseudomonadati</taxon>
        <taxon>Pseudomonadota</taxon>
        <taxon>Gammaproteobacteria</taxon>
        <taxon>Lysobacterales</taxon>
        <taxon>Rhodanobacteraceae</taxon>
        <taxon>Dyella</taxon>
    </lineage>
</organism>
<dbReference type="InterPro" id="IPR036388">
    <property type="entry name" value="WH-like_DNA-bd_sf"/>
</dbReference>
<proteinExistence type="predicted"/>
<dbReference type="InterPro" id="IPR001845">
    <property type="entry name" value="HTH_ArsR_DNA-bd_dom"/>
</dbReference>
<dbReference type="PANTHER" id="PTHR33154">
    <property type="entry name" value="TRANSCRIPTIONAL REGULATOR, ARSR FAMILY"/>
    <property type="match status" value="1"/>
</dbReference>
<evidence type="ECO:0000313" key="5">
    <source>
        <dbReference type="EMBL" id="RUL65757.1"/>
    </source>
</evidence>
<keyword evidence="1" id="KW-0805">Transcription regulation</keyword>
<evidence type="ECO:0000256" key="3">
    <source>
        <dbReference type="ARBA" id="ARBA00023163"/>
    </source>
</evidence>
<protein>
    <submittedName>
        <fullName evidence="5">ArsR family transcriptional regulator</fullName>
    </submittedName>
</protein>
<dbReference type="GO" id="GO:0003700">
    <property type="term" value="F:DNA-binding transcription factor activity"/>
    <property type="evidence" value="ECO:0007669"/>
    <property type="project" value="InterPro"/>
</dbReference>
<dbReference type="PROSITE" id="PS50987">
    <property type="entry name" value="HTH_ARSR_2"/>
    <property type="match status" value="1"/>
</dbReference>